<proteinExistence type="predicted"/>
<keyword evidence="3" id="KW-1185">Reference proteome</keyword>
<dbReference type="EMBL" id="AXCV01000641">
    <property type="protein sequence ID" value="KGO20274.1"/>
    <property type="molecule type" value="Genomic_DNA"/>
</dbReference>
<name>A0ABR4XNK2_9LACO</name>
<evidence type="ECO:0000259" key="1">
    <source>
        <dbReference type="Pfam" id="PF09848"/>
    </source>
</evidence>
<sequence length="179" mass="20560">INDLTSRRVVGAIQADFRRDFDFRIFADAEQMRKLIYKRNQQVGLCRIVSTTGYPSILDGKKHYIREGDFCMPWDQYNYRSLPWAEIPETIDQVGSVYTCQGFDLNYVGLILGPPILLKDKDKIAVDLDKVTNKEPFQKRADLKDGPAFIKAKEDLVLNTVNILMKRGMKGSLYLCSRS</sequence>
<protein>
    <recommendedName>
        <fullName evidence="1">Schlafen group 3-like DNA/RNA helicase domain-containing protein</fullName>
    </recommendedName>
</protein>
<reference evidence="2 3" key="1">
    <citation type="journal article" date="2014" name="Antonie Van Leeuwenhoek">
        <title>Oenococcus alcoholitolerans sp. nov., a lactic acid bacteria isolated from cachaca and ethanol fermentation processes.</title>
        <authorList>
            <person name="Badotti F."/>
            <person name="Moreira A.P."/>
            <person name="Tonon L.A."/>
            <person name="de Lucena B.T."/>
            <person name="Gomes Fde C."/>
            <person name="Kruger R."/>
            <person name="Thompson C.C."/>
            <person name="de Morais M.A.Jr."/>
            <person name="Rosa C.A."/>
            <person name="Thompson F.L."/>
        </authorList>
    </citation>
    <scope>NUCLEOTIDE SEQUENCE [LARGE SCALE GENOMIC DNA]</scope>
    <source>
        <strain evidence="2 3">UFRJ-M7.2.18</strain>
    </source>
</reference>
<evidence type="ECO:0000313" key="3">
    <source>
        <dbReference type="Proteomes" id="UP000030023"/>
    </source>
</evidence>
<dbReference type="InterPro" id="IPR018647">
    <property type="entry name" value="SLFN_3-like_DNA/RNA_helicase"/>
</dbReference>
<organism evidence="2 3">
    <name type="scientific">Oenococcus alcoholitolerans</name>
    <dbReference type="NCBI Taxonomy" id="931074"/>
    <lineage>
        <taxon>Bacteria</taxon>
        <taxon>Bacillati</taxon>
        <taxon>Bacillota</taxon>
        <taxon>Bacilli</taxon>
        <taxon>Lactobacillales</taxon>
        <taxon>Lactobacillaceae</taxon>
        <taxon>Oenococcus</taxon>
    </lineage>
</organism>
<feature type="domain" description="Schlafen group 3-like DNA/RNA helicase" evidence="1">
    <location>
        <begin position="1"/>
        <end position="172"/>
    </location>
</feature>
<dbReference type="Proteomes" id="UP000030023">
    <property type="component" value="Unassembled WGS sequence"/>
</dbReference>
<gene>
    <name evidence="2" type="ORF">Q757_10035</name>
</gene>
<accession>A0ABR4XNK2</accession>
<feature type="non-terminal residue" evidence="2">
    <location>
        <position position="1"/>
    </location>
</feature>
<dbReference type="Pfam" id="PF09848">
    <property type="entry name" value="SLFN-g3_helicase"/>
    <property type="match status" value="1"/>
</dbReference>
<evidence type="ECO:0000313" key="2">
    <source>
        <dbReference type="EMBL" id="KGO20274.1"/>
    </source>
</evidence>
<comment type="caution">
    <text evidence="2">The sequence shown here is derived from an EMBL/GenBank/DDBJ whole genome shotgun (WGS) entry which is preliminary data.</text>
</comment>